<organism evidence="2 3">
    <name type="scientific">Prevotella aurantiaca</name>
    <dbReference type="NCBI Taxonomy" id="596085"/>
    <lineage>
        <taxon>Bacteria</taxon>
        <taxon>Pseudomonadati</taxon>
        <taxon>Bacteroidota</taxon>
        <taxon>Bacteroidia</taxon>
        <taxon>Bacteroidales</taxon>
        <taxon>Prevotellaceae</taxon>
        <taxon>Prevotella</taxon>
    </lineage>
</organism>
<name>A0A930HP35_9BACT</name>
<comment type="caution">
    <text evidence="2">The sequence shown here is derived from an EMBL/GenBank/DDBJ whole genome shotgun (WGS) entry which is preliminary data.</text>
</comment>
<accession>A0A930HP35</accession>
<dbReference type="EMBL" id="JABZSJ010000084">
    <property type="protein sequence ID" value="MBF1385236.1"/>
    <property type="molecule type" value="Genomic_DNA"/>
</dbReference>
<gene>
    <name evidence="2" type="ORF">HXN26_10425</name>
</gene>
<dbReference type="SUPFAM" id="SSF161270">
    <property type="entry name" value="PspA lactotransferrin-binding region"/>
    <property type="match status" value="1"/>
</dbReference>
<dbReference type="RefSeq" id="WP_273161180.1">
    <property type="nucleotide sequence ID" value="NZ_CAUSWD010000020.1"/>
</dbReference>
<feature type="coiled-coil region" evidence="1">
    <location>
        <begin position="15"/>
        <end position="63"/>
    </location>
</feature>
<reference evidence="2" key="1">
    <citation type="submission" date="2020-04" db="EMBL/GenBank/DDBJ databases">
        <title>Deep metagenomics examines the oral microbiome during advanced dental caries in children, revealing novel taxa and co-occurrences with host molecules.</title>
        <authorList>
            <person name="Baker J.L."/>
            <person name="Morton J.T."/>
            <person name="Dinis M."/>
            <person name="Alvarez R."/>
            <person name="Tran N.C."/>
            <person name="Knight R."/>
            <person name="Edlund A."/>
        </authorList>
    </citation>
    <scope>NUCLEOTIDE SEQUENCE</scope>
    <source>
        <strain evidence="2">JCVI_44_bin.5</strain>
    </source>
</reference>
<evidence type="ECO:0000256" key="1">
    <source>
        <dbReference type="SAM" id="Coils"/>
    </source>
</evidence>
<dbReference type="Proteomes" id="UP000771736">
    <property type="component" value="Unassembled WGS sequence"/>
</dbReference>
<dbReference type="AlphaFoldDB" id="A0A930HP35"/>
<evidence type="ECO:0000313" key="2">
    <source>
        <dbReference type="EMBL" id="MBF1385236.1"/>
    </source>
</evidence>
<protein>
    <recommendedName>
        <fullName evidence="4">Cell division protein ZapB</fullName>
    </recommendedName>
</protein>
<sequence length="97" mass="11365">MNANEKTLNTFATRVRQMILQYEEIKKENNELYDLVDQREKEIAKLEAQLKQAQSDYNSLRIAKMIEISDSDMEGAQKRISKLIRDVNKCITLISEK</sequence>
<keyword evidence="1" id="KW-0175">Coiled coil</keyword>
<evidence type="ECO:0000313" key="3">
    <source>
        <dbReference type="Proteomes" id="UP000771736"/>
    </source>
</evidence>
<evidence type="ECO:0008006" key="4">
    <source>
        <dbReference type="Google" id="ProtNLM"/>
    </source>
</evidence>
<proteinExistence type="predicted"/>